<dbReference type="GO" id="GO:0003676">
    <property type="term" value="F:nucleic acid binding"/>
    <property type="evidence" value="ECO:0007669"/>
    <property type="project" value="InterPro"/>
</dbReference>
<feature type="compositionally biased region" description="Basic and acidic residues" evidence="1">
    <location>
        <begin position="314"/>
        <end position="324"/>
    </location>
</feature>
<dbReference type="EMBL" id="BGZK01000607">
    <property type="protein sequence ID" value="GBP52644.1"/>
    <property type="molecule type" value="Genomic_DNA"/>
</dbReference>
<evidence type="ECO:0000259" key="2">
    <source>
        <dbReference type="Pfam" id="PF18701"/>
    </source>
</evidence>
<dbReference type="InterPro" id="IPR036397">
    <property type="entry name" value="RNaseH_sf"/>
</dbReference>
<dbReference type="Pfam" id="PF18701">
    <property type="entry name" value="DUF5641"/>
    <property type="match status" value="1"/>
</dbReference>
<reference evidence="3 4" key="1">
    <citation type="journal article" date="2019" name="Commun. Biol.">
        <title>The bagworm genome reveals a unique fibroin gene that provides high tensile strength.</title>
        <authorList>
            <person name="Kono N."/>
            <person name="Nakamura H."/>
            <person name="Ohtoshi R."/>
            <person name="Tomita M."/>
            <person name="Numata K."/>
            <person name="Arakawa K."/>
        </authorList>
    </citation>
    <scope>NUCLEOTIDE SEQUENCE [LARGE SCALE GENOMIC DNA]</scope>
</reference>
<dbReference type="Gene3D" id="3.30.420.10">
    <property type="entry name" value="Ribonuclease H-like superfamily/Ribonuclease H"/>
    <property type="match status" value="1"/>
</dbReference>
<keyword evidence="4" id="KW-1185">Reference proteome</keyword>
<evidence type="ECO:0000313" key="3">
    <source>
        <dbReference type="EMBL" id="GBP52644.1"/>
    </source>
</evidence>
<comment type="caution">
    <text evidence="3">The sequence shown here is derived from an EMBL/GenBank/DDBJ whole genome shotgun (WGS) entry which is preliminary data.</text>
</comment>
<dbReference type="PANTHER" id="PTHR47331:SF6">
    <property type="entry name" value="DOUBLECORTIN DOMAIN-CONTAINING PROTEIN"/>
    <property type="match status" value="1"/>
</dbReference>
<evidence type="ECO:0000256" key="1">
    <source>
        <dbReference type="SAM" id="MobiDB-lite"/>
    </source>
</evidence>
<protein>
    <recommendedName>
        <fullName evidence="2">DUF5641 domain-containing protein</fullName>
    </recommendedName>
</protein>
<feature type="region of interest" description="Disordered" evidence="1">
    <location>
        <begin position="303"/>
        <end position="324"/>
    </location>
</feature>
<dbReference type="PANTHER" id="PTHR47331">
    <property type="entry name" value="PHD-TYPE DOMAIN-CONTAINING PROTEIN"/>
    <property type="match status" value="1"/>
</dbReference>
<name>A0A4C1WRA5_EUMVA</name>
<dbReference type="AlphaFoldDB" id="A0A4C1WRA5"/>
<evidence type="ECO:0000313" key="4">
    <source>
        <dbReference type="Proteomes" id="UP000299102"/>
    </source>
</evidence>
<accession>A0A4C1WRA5</accession>
<feature type="domain" description="DUF5641" evidence="2">
    <location>
        <begin position="56"/>
        <end position="115"/>
    </location>
</feature>
<dbReference type="Proteomes" id="UP000299102">
    <property type="component" value="Unassembled WGS sequence"/>
</dbReference>
<gene>
    <name evidence="3" type="ORF">EVAR_103079_1</name>
</gene>
<dbReference type="InterPro" id="IPR040676">
    <property type="entry name" value="DUF5641"/>
</dbReference>
<organism evidence="3 4">
    <name type="scientific">Eumeta variegata</name>
    <name type="common">Bagworm moth</name>
    <name type="synonym">Eumeta japonica</name>
    <dbReference type="NCBI Taxonomy" id="151549"/>
    <lineage>
        <taxon>Eukaryota</taxon>
        <taxon>Metazoa</taxon>
        <taxon>Ecdysozoa</taxon>
        <taxon>Arthropoda</taxon>
        <taxon>Hexapoda</taxon>
        <taxon>Insecta</taxon>
        <taxon>Pterygota</taxon>
        <taxon>Neoptera</taxon>
        <taxon>Endopterygota</taxon>
        <taxon>Lepidoptera</taxon>
        <taxon>Glossata</taxon>
        <taxon>Ditrysia</taxon>
        <taxon>Tineoidea</taxon>
        <taxon>Psychidae</taxon>
        <taxon>Oiketicinae</taxon>
        <taxon>Eumeta</taxon>
    </lineage>
</organism>
<sequence>MVGLAARAVHLELVTDLSAQAFRPALRRFVSRRGIAACLYSDNATNFKDRSESRLNRYQRVIKIKLRLWKQFYFSDLSELRTRIKWLRTKENLRIGDLVIVKDKVTPPNSWTLGKGSVLQKEKKRNPYRITLLSVRLSVKTLFLRTLGAIGRTLLHWHRPPLWIFTTYDLWPPAVSRCPAAFSLVRRGSSPQKRLCSQLPEIRPSASQSVNSLMIDIVHSYKDVYRIYDALTKILYSVHFLGKAVGQTLYRLLASAPRHQKGRRLGRFDGNVNVRARIQHTFTFKFAGMPIVPTTVDSRVNLIVSPPRGKPSHATKEPPVRKHH</sequence>
<proteinExistence type="predicted"/>